<dbReference type="SUPFAM" id="SSF57552">
    <property type="entry name" value="Blood coagulation inhibitor (disintegrin)"/>
    <property type="match status" value="1"/>
</dbReference>
<dbReference type="Pfam" id="PF21299">
    <property type="entry name" value="ADAM10_Cys-rich"/>
    <property type="match status" value="1"/>
</dbReference>
<dbReference type="GO" id="GO:0005886">
    <property type="term" value="C:plasma membrane"/>
    <property type="evidence" value="ECO:0007669"/>
    <property type="project" value="TreeGrafter"/>
</dbReference>
<dbReference type="PANTHER" id="PTHR45702">
    <property type="entry name" value="ADAM10/ADAM17 METALLOPEPTIDASE FAMILY MEMBER"/>
    <property type="match status" value="1"/>
</dbReference>
<dbReference type="Gene3D" id="4.10.70.10">
    <property type="entry name" value="Disintegrin domain"/>
    <property type="match status" value="1"/>
</dbReference>
<comment type="caution">
    <text evidence="1">Lacks conserved residue(s) required for the propagation of feature annotation.</text>
</comment>
<dbReference type="GO" id="GO:0004222">
    <property type="term" value="F:metalloendopeptidase activity"/>
    <property type="evidence" value="ECO:0007669"/>
    <property type="project" value="TreeGrafter"/>
</dbReference>
<protein>
    <recommendedName>
        <fullName evidence="2">Disintegrin domain-containing protein</fullName>
    </recommendedName>
</protein>
<dbReference type="InterPro" id="IPR051489">
    <property type="entry name" value="ADAM_Metalloproteinase"/>
</dbReference>
<evidence type="ECO:0000259" key="2">
    <source>
        <dbReference type="PROSITE" id="PS50214"/>
    </source>
</evidence>
<name>T1H0N7_MEGSC</name>
<dbReference type="HOGENOM" id="CLU_1431371_0_0_1"/>
<dbReference type="STRING" id="36166.T1H0N7"/>
<dbReference type="InterPro" id="IPR049038">
    <property type="entry name" value="ADAM10_Cys-rich"/>
</dbReference>
<sequence length="190" mass="20809">PKGCFTEPQTSICGNGVVEPGEQCDCGWEEDCKDTCCFPMSRHPRIDEKPCTLTPRAMCSPSQGPCCTTDCKLKFGDKCRDDNGCRDPSFCDGRMPQCPPSVNKPNKTICNKEFVCYMGDCTGSICLAYGLESCQCIPTPDDPKTKSCELCCKQPGEGNPCKSSFEWNEPPFDVPDMFAKPGTPCNDYNG</sequence>
<dbReference type="Proteomes" id="UP000015102">
    <property type="component" value="Unassembled WGS sequence"/>
</dbReference>
<evidence type="ECO:0000313" key="4">
    <source>
        <dbReference type="Proteomes" id="UP000015102"/>
    </source>
</evidence>
<reference evidence="4" key="1">
    <citation type="submission" date="2013-02" db="EMBL/GenBank/DDBJ databases">
        <authorList>
            <person name="Hughes D."/>
        </authorList>
    </citation>
    <scope>NUCLEOTIDE SEQUENCE</scope>
    <source>
        <strain>Durham</strain>
        <strain evidence="4">NC isolate 2 -- Noor lab</strain>
    </source>
</reference>
<proteinExistence type="predicted"/>
<dbReference type="SMART" id="SM00050">
    <property type="entry name" value="DISIN"/>
    <property type="match status" value="1"/>
</dbReference>
<feature type="domain" description="Disintegrin" evidence="2">
    <location>
        <begin position="10"/>
        <end position="106"/>
    </location>
</feature>
<reference evidence="3" key="2">
    <citation type="submission" date="2015-06" db="UniProtKB">
        <authorList>
            <consortium name="EnsemblMetazoa"/>
        </authorList>
    </citation>
    <scope>IDENTIFICATION</scope>
</reference>
<dbReference type="EMBL" id="CAQQ02182221">
    <property type="status" value="NOT_ANNOTATED_CDS"/>
    <property type="molecule type" value="Genomic_DNA"/>
</dbReference>
<keyword evidence="4" id="KW-1185">Reference proteome</keyword>
<dbReference type="GO" id="GO:0006509">
    <property type="term" value="P:membrane protein ectodomain proteolysis"/>
    <property type="evidence" value="ECO:0007669"/>
    <property type="project" value="TreeGrafter"/>
</dbReference>
<dbReference type="Pfam" id="PF00200">
    <property type="entry name" value="Disintegrin"/>
    <property type="match status" value="1"/>
</dbReference>
<accession>T1H0N7</accession>
<dbReference type="GO" id="GO:0007219">
    <property type="term" value="P:Notch signaling pathway"/>
    <property type="evidence" value="ECO:0007669"/>
    <property type="project" value="TreeGrafter"/>
</dbReference>
<dbReference type="InterPro" id="IPR036436">
    <property type="entry name" value="Disintegrin_dom_sf"/>
</dbReference>
<dbReference type="PROSITE" id="PS50214">
    <property type="entry name" value="DISINTEGRIN_2"/>
    <property type="match status" value="1"/>
</dbReference>
<dbReference type="FunFam" id="4.10.70.10:FF:000002">
    <property type="entry name" value="disintegrin and metalloproteinase domain-containing protein 10"/>
    <property type="match status" value="1"/>
</dbReference>
<dbReference type="PANTHER" id="PTHR45702:SF3">
    <property type="entry name" value="KUZBANIAN-LIKE, ISOFORM A"/>
    <property type="match status" value="1"/>
</dbReference>
<dbReference type="InterPro" id="IPR001762">
    <property type="entry name" value="Disintegrin_dom"/>
</dbReference>
<dbReference type="EnsemblMetazoa" id="MESCA009718-RA">
    <property type="protein sequence ID" value="MESCA009718-PA"/>
    <property type="gene ID" value="MESCA009718"/>
</dbReference>
<evidence type="ECO:0000256" key="1">
    <source>
        <dbReference type="PROSITE-ProRule" id="PRU00068"/>
    </source>
</evidence>
<dbReference type="AlphaFoldDB" id="T1H0N7"/>
<evidence type="ECO:0000313" key="3">
    <source>
        <dbReference type="EnsemblMetazoa" id="MESCA009718-PA"/>
    </source>
</evidence>
<dbReference type="OMA" id="CEDARDD"/>
<organism evidence="3 4">
    <name type="scientific">Megaselia scalaris</name>
    <name type="common">Humpbacked fly</name>
    <name type="synonym">Phora scalaris</name>
    <dbReference type="NCBI Taxonomy" id="36166"/>
    <lineage>
        <taxon>Eukaryota</taxon>
        <taxon>Metazoa</taxon>
        <taxon>Ecdysozoa</taxon>
        <taxon>Arthropoda</taxon>
        <taxon>Hexapoda</taxon>
        <taxon>Insecta</taxon>
        <taxon>Pterygota</taxon>
        <taxon>Neoptera</taxon>
        <taxon>Endopterygota</taxon>
        <taxon>Diptera</taxon>
        <taxon>Brachycera</taxon>
        <taxon>Muscomorpha</taxon>
        <taxon>Platypezoidea</taxon>
        <taxon>Phoridae</taxon>
        <taxon>Megaseliini</taxon>
        <taxon>Megaselia</taxon>
    </lineage>
</organism>